<gene>
    <name evidence="2" type="ORF">BCCH1_79700</name>
    <name evidence="3" type="ORF">LXE91_39900</name>
</gene>
<protein>
    <submittedName>
        <fullName evidence="2">Uncharacterized protein</fullName>
    </submittedName>
</protein>
<evidence type="ECO:0000256" key="1">
    <source>
        <dbReference type="SAM" id="MobiDB-lite"/>
    </source>
</evidence>
<reference evidence="2" key="1">
    <citation type="journal article" date="2016" name="Biosci. Biotechnol. Biochem.">
        <title>Bioconversion of AHX to AOH by resting cells of Burkholderia contaminans CH-1.</title>
        <authorList>
            <person name="Choi J.H."/>
            <person name="Kikuchi A."/>
            <person name="Pumkaeo P."/>
            <person name="Hirai H."/>
            <person name="Tokuyama S."/>
            <person name="Kawagishi H."/>
        </authorList>
    </citation>
    <scope>NUCLEOTIDE SEQUENCE</scope>
    <source>
        <strain evidence="2">CH-1</strain>
        <plasmid evidence="2">pBC453</plasmid>
    </source>
</reference>
<organism evidence="2">
    <name type="scientific">Burkholderia contaminans</name>
    <dbReference type="NCBI Taxonomy" id="488447"/>
    <lineage>
        <taxon>Bacteria</taxon>
        <taxon>Pseudomonadati</taxon>
        <taxon>Pseudomonadota</taxon>
        <taxon>Betaproteobacteria</taxon>
        <taxon>Burkholderiales</taxon>
        <taxon>Burkholderiaceae</taxon>
        <taxon>Burkholderia</taxon>
        <taxon>Burkholderia cepacia complex</taxon>
    </lineage>
</organism>
<dbReference type="Proteomes" id="UP001220209">
    <property type="component" value="Plasmid unnamed1"/>
</dbReference>
<reference evidence="2" key="2">
    <citation type="journal article" date="2017" name="Genome Announc.">
        <title>High-Quality Draft Genome Sequence of Burkholderia contaminans CH-1, a Gram-Negative Bacterium That Metabolizes 2-Azahypoxanthine, a Plant Growth-Regulating Compound.</title>
        <authorList>
            <person name="Choi J.-H."/>
            <person name="Sugiura H."/>
            <person name="Moriuchi R."/>
            <person name="Kawagishi H."/>
            <person name="Dohra H."/>
        </authorList>
    </citation>
    <scope>NUCLEOTIDE SEQUENCE</scope>
    <source>
        <strain evidence="2">CH-1</strain>
        <plasmid evidence="2">pBC453</plasmid>
    </source>
</reference>
<evidence type="ECO:0000313" key="3">
    <source>
        <dbReference type="EMBL" id="WFN23700.1"/>
    </source>
</evidence>
<name>A0A250LP27_9BURK</name>
<reference evidence="3 4" key="3">
    <citation type="submission" date="2021-12" db="EMBL/GenBank/DDBJ databases">
        <title>Genomic and phenotypic characterization of three Burkholderia contaminans isolates recovered from different sources.</title>
        <authorList>
            <person name="Lopez De Volder A."/>
            <person name="Fan Y."/>
            <person name="Nunvar J."/>
            <person name="Herrera T."/>
            <person name="Timp W."/>
            <person name="Degrossi J."/>
        </authorList>
    </citation>
    <scope>NUCLEOTIDE SEQUENCE [LARGE SCALE GENOMIC DNA]</scope>
    <source>
        <strain evidence="3 4">LMG 23361</strain>
        <plasmid evidence="3 4">unnamed1</plasmid>
    </source>
</reference>
<proteinExistence type="predicted"/>
<geneLocation type="plasmid" evidence="2">
    <name>pBC453</name>
</geneLocation>
<accession>A0A250LP27</accession>
<sequence>MQIQNDALSGLPHADAQSSSSVSDAQPRIEIWRIHESGERVLVRDDIGDLKHAHSLAEMGSHGATLNGEKYSYLVLQPGVESAVPARDPASQDDSAKEVASARGGLA</sequence>
<evidence type="ECO:0000313" key="2">
    <source>
        <dbReference type="EMBL" id="BBA45459.1"/>
    </source>
</evidence>
<dbReference type="AlphaFoldDB" id="A0A250LP27"/>
<dbReference type="RefSeq" id="WP_135370878.1">
    <property type="nucleotide sequence ID" value="NZ_AP018360.1"/>
</dbReference>
<geneLocation type="plasmid" evidence="3 4">
    <name>unnamed1</name>
</geneLocation>
<feature type="region of interest" description="Disordered" evidence="1">
    <location>
        <begin position="84"/>
        <end position="107"/>
    </location>
</feature>
<keyword evidence="2" id="KW-0614">Plasmid</keyword>
<dbReference type="OrthoDB" id="9910875at2"/>
<dbReference type="EMBL" id="CP090643">
    <property type="protein sequence ID" value="WFN23700.1"/>
    <property type="molecule type" value="Genomic_DNA"/>
</dbReference>
<feature type="compositionally biased region" description="Low complexity" evidence="1">
    <location>
        <begin position="14"/>
        <end position="26"/>
    </location>
</feature>
<evidence type="ECO:0000313" key="4">
    <source>
        <dbReference type="Proteomes" id="UP001220209"/>
    </source>
</evidence>
<dbReference type="EMBL" id="AP018360">
    <property type="protein sequence ID" value="BBA45459.1"/>
    <property type="molecule type" value="Genomic_DNA"/>
</dbReference>
<feature type="region of interest" description="Disordered" evidence="1">
    <location>
        <begin position="1"/>
        <end position="28"/>
    </location>
</feature>